<protein>
    <submittedName>
        <fullName evidence="1">Uncharacterized protein</fullName>
    </submittedName>
</protein>
<organism evidence="1 2">
    <name type="scientific">Oncorhynchus mykiss</name>
    <name type="common">Rainbow trout</name>
    <name type="synonym">Salmo gairdneri</name>
    <dbReference type="NCBI Taxonomy" id="8022"/>
    <lineage>
        <taxon>Eukaryota</taxon>
        <taxon>Metazoa</taxon>
        <taxon>Chordata</taxon>
        <taxon>Craniata</taxon>
        <taxon>Vertebrata</taxon>
        <taxon>Euteleostomi</taxon>
        <taxon>Actinopterygii</taxon>
        <taxon>Neopterygii</taxon>
        <taxon>Teleostei</taxon>
        <taxon>Protacanthopterygii</taxon>
        <taxon>Salmoniformes</taxon>
        <taxon>Salmonidae</taxon>
        <taxon>Salmoninae</taxon>
        <taxon>Oncorhynchus</taxon>
    </lineage>
</organism>
<dbReference type="PANTHER" id="PTHR31025">
    <property type="entry name" value="SI:CH211-196P9.1-RELATED"/>
    <property type="match status" value="1"/>
</dbReference>
<dbReference type="EMBL" id="FR904989">
    <property type="protein sequence ID" value="CDQ74650.1"/>
    <property type="molecule type" value="Genomic_DNA"/>
</dbReference>
<evidence type="ECO:0000313" key="2">
    <source>
        <dbReference type="Proteomes" id="UP000193380"/>
    </source>
</evidence>
<reference evidence="1" key="1">
    <citation type="journal article" date="2014" name="Nat. Commun.">
        <title>The rainbow trout genome provides novel insights into evolution after whole-genome duplication in vertebrates.</title>
        <authorList>
            <person name="Berthelot C."/>
            <person name="Brunet F."/>
            <person name="Chalopin D."/>
            <person name="Juanchich A."/>
            <person name="Bernard M."/>
            <person name="Noel B."/>
            <person name="Bento P."/>
            <person name="Da Silva C."/>
            <person name="Labadie K."/>
            <person name="Alberti A."/>
            <person name="Aury J.M."/>
            <person name="Louis A."/>
            <person name="Dehais P."/>
            <person name="Bardou P."/>
            <person name="Montfort J."/>
            <person name="Klopp C."/>
            <person name="Cabau C."/>
            <person name="Gaspin C."/>
            <person name="Thorgaard G.H."/>
            <person name="Boussaha M."/>
            <person name="Quillet E."/>
            <person name="Guyomard R."/>
            <person name="Galiana D."/>
            <person name="Bobe J."/>
            <person name="Volff J.N."/>
            <person name="Genet C."/>
            <person name="Wincker P."/>
            <person name="Jaillon O."/>
            <person name="Roest Crollius H."/>
            <person name="Guiguen Y."/>
        </authorList>
    </citation>
    <scope>NUCLEOTIDE SEQUENCE [LARGE SCALE GENOMIC DNA]</scope>
</reference>
<dbReference type="Proteomes" id="UP000193380">
    <property type="component" value="Unassembled WGS sequence"/>
</dbReference>
<evidence type="ECO:0000313" key="1">
    <source>
        <dbReference type="EMBL" id="CDQ74650.1"/>
    </source>
</evidence>
<dbReference type="STRING" id="8022.A0A060XCR4"/>
<reference evidence="1" key="2">
    <citation type="submission" date="2014-03" db="EMBL/GenBank/DDBJ databases">
        <authorList>
            <person name="Genoscope - CEA"/>
        </authorList>
    </citation>
    <scope>NUCLEOTIDE SEQUENCE</scope>
</reference>
<dbReference type="PANTHER" id="PTHR31025:SF31">
    <property type="entry name" value="SI:CH211-166E11.5"/>
    <property type="match status" value="1"/>
</dbReference>
<gene>
    <name evidence="1" type="ORF">GSONMT00057676001</name>
</gene>
<name>A0A060XCR4_ONCMY</name>
<dbReference type="PaxDb" id="8022-A0A060XCR4"/>
<proteinExistence type="predicted"/>
<sequence length="375" mass="42939">MSARLQDLLEGPDIRKLTLPSGIPATLAELGTIVQETFQLQKEFVLQYMDSAFGDLLFSLLDTEDLKDEDTIKVVDLDGPPLITLNIGSLGSRDTVILSFPESTSSQRSSPWPFEFEIPRFFYDTELILKAANEAHMKDGTVLHNLDVKSDILEKLSERIFQFTAYLSRNKFGRLQKLWTSKKDGQPFLSPLRLRKSSELQLLLESTFVQKLDEFTLKLLDLFKSKGGAVKADMQKILEVLYRCNTIQERRDSVIRALIIYLGERVEDLITENKDADDTMIREDLVQHVMKVFTVKDLHQNIEHGICIEGAEVLAGIPSVTVMYVAYGPHLRLKSKVPQRTEIYLLRCSKKYSWNFMISPWVQALKMTLLVFRDV</sequence>
<accession>A0A060XCR4</accession>
<dbReference type="AlphaFoldDB" id="A0A060XCR4"/>